<dbReference type="Gene3D" id="3.90.180.10">
    <property type="entry name" value="Medium-chain alcohol dehydrogenases, catalytic domain"/>
    <property type="match status" value="1"/>
</dbReference>
<gene>
    <name evidence="2" type="ORF">WJX72_005720</name>
</gene>
<protein>
    <recommendedName>
        <fullName evidence="1">Enoyl reductase (ER) domain-containing protein</fullName>
    </recommendedName>
</protein>
<dbReference type="InterPro" id="IPR020843">
    <property type="entry name" value="ER"/>
</dbReference>
<dbReference type="EMBL" id="JALJOR010000004">
    <property type="protein sequence ID" value="KAK9818016.1"/>
    <property type="molecule type" value="Genomic_DNA"/>
</dbReference>
<dbReference type="InterPro" id="IPR013154">
    <property type="entry name" value="ADH-like_N"/>
</dbReference>
<dbReference type="GO" id="GO:0016491">
    <property type="term" value="F:oxidoreductase activity"/>
    <property type="evidence" value="ECO:0007669"/>
    <property type="project" value="InterPro"/>
</dbReference>
<keyword evidence="3" id="KW-1185">Reference proteome</keyword>
<name>A0AAW1Q7U6_9CHLO</name>
<dbReference type="PROSITE" id="PS01162">
    <property type="entry name" value="QOR_ZETA_CRYSTAL"/>
    <property type="match status" value="1"/>
</dbReference>
<dbReference type="GO" id="GO:0008270">
    <property type="term" value="F:zinc ion binding"/>
    <property type="evidence" value="ECO:0007669"/>
    <property type="project" value="InterPro"/>
</dbReference>
<reference evidence="2 3" key="1">
    <citation type="journal article" date="2024" name="Nat. Commun.">
        <title>Phylogenomics reveals the evolutionary origins of lichenization in chlorophyte algae.</title>
        <authorList>
            <person name="Puginier C."/>
            <person name="Libourel C."/>
            <person name="Otte J."/>
            <person name="Skaloud P."/>
            <person name="Haon M."/>
            <person name="Grisel S."/>
            <person name="Petersen M."/>
            <person name="Berrin J.G."/>
            <person name="Delaux P.M."/>
            <person name="Dal Grande F."/>
            <person name="Keller J."/>
        </authorList>
    </citation>
    <scope>NUCLEOTIDE SEQUENCE [LARGE SCALE GENOMIC DNA]</scope>
    <source>
        <strain evidence="2 3">SAG 2043</strain>
    </source>
</reference>
<dbReference type="Pfam" id="PF13602">
    <property type="entry name" value="ADH_zinc_N_2"/>
    <property type="match status" value="1"/>
</dbReference>
<dbReference type="SMART" id="SM00829">
    <property type="entry name" value="PKS_ER"/>
    <property type="match status" value="1"/>
</dbReference>
<accession>A0AAW1Q7U6</accession>
<organism evidence="2 3">
    <name type="scientific">[Myrmecia] bisecta</name>
    <dbReference type="NCBI Taxonomy" id="41462"/>
    <lineage>
        <taxon>Eukaryota</taxon>
        <taxon>Viridiplantae</taxon>
        <taxon>Chlorophyta</taxon>
        <taxon>core chlorophytes</taxon>
        <taxon>Trebouxiophyceae</taxon>
        <taxon>Trebouxiales</taxon>
        <taxon>Trebouxiaceae</taxon>
        <taxon>Myrmecia</taxon>
    </lineage>
</organism>
<dbReference type="Pfam" id="PF08240">
    <property type="entry name" value="ADH_N"/>
    <property type="match status" value="1"/>
</dbReference>
<feature type="domain" description="Enoyl reductase (ER)" evidence="1">
    <location>
        <begin position="10"/>
        <end position="320"/>
    </location>
</feature>
<dbReference type="InterPro" id="IPR002364">
    <property type="entry name" value="Quin_OxRdtase/zeta-crystal_CS"/>
</dbReference>
<dbReference type="InterPro" id="IPR036291">
    <property type="entry name" value="NAD(P)-bd_dom_sf"/>
</dbReference>
<dbReference type="AlphaFoldDB" id="A0AAW1Q7U6"/>
<proteinExistence type="predicted"/>
<dbReference type="PANTHER" id="PTHR11695:SF648">
    <property type="entry name" value="ZINC-BINDING OXIDOREDUCTASE"/>
    <property type="match status" value="1"/>
</dbReference>
<evidence type="ECO:0000313" key="2">
    <source>
        <dbReference type="EMBL" id="KAK9818016.1"/>
    </source>
</evidence>
<dbReference type="InterPro" id="IPR050700">
    <property type="entry name" value="YIM1/Zinc_Alcohol_DH_Fams"/>
</dbReference>
<sequence>MRAVVLTEFGAPSVLKLVADQPIPQRSAGEALVRVAATSVNPVDTAVRAGKVLPLLVKRPQIVGGDLSGVVVETDSTSQFKPGDKVFALTDGFNFQTRTGTYAEFASMKEDWLAPLPDNHSIESLAGVPLVALTAWQALEPAHLKAGQRVLIHAGAGGVGSMAIQIAKAWGLWVATTCGPKNIDLVTKELGADQVIDYTKEDFTQVLRNNPVDCVLDMLGGTITGKSKQVLRRGGYLAHVLNANSPYLTIGAGLVFSTLRLGVRTGTTLVKPNGKQLRQIGDLIQRGKIKPVVDRVLPLEQAGEGHAVVESGHARGKVILKVQDV</sequence>
<comment type="caution">
    <text evidence="2">The sequence shown here is derived from an EMBL/GenBank/DDBJ whole genome shotgun (WGS) entry which is preliminary data.</text>
</comment>
<dbReference type="SUPFAM" id="SSF51735">
    <property type="entry name" value="NAD(P)-binding Rossmann-fold domains"/>
    <property type="match status" value="1"/>
</dbReference>
<dbReference type="SUPFAM" id="SSF50129">
    <property type="entry name" value="GroES-like"/>
    <property type="match status" value="1"/>
</dbReference>
<evidence type="ECO:0000259" key="1">
    <source>
        <dbReference type="SMART" id="SM00829"/>
    </source>
</evidence>
<dbReference type="PANTHER" id="PTHR11695">
    <property type="entry name" value="ALCOHOL DEHYDROGENASE RELATED"/>
    <property type="match status" value="1"/>
</dbReference>
<dbReference type="InterPro" id="IPR011032">
    <property type="entry name" value="GroES-like_sf"/>
</dbReference>
<dbReference type="Proteomes" id="UP001489004">
    <property type="component" value="Unassembled WGS sequence"/>
</dbReference>
<evidence type="ECO:0000313" key="3">
    <source>
        <dbReference type="Proteomes" id="UP001489004"/>
    </source>
</evidence>
<dbReference type="CDD" id="cd05289">
    <property type="entry name" value="MDR_like_2"/>
    <property type="match status" value="1"/>
</dbReference>
<dbReference type="Gene3D" id="3.40.50.720">
    <property type="entry name" value="NAD(P)-binding Rossmann-like Domain"/>
    <property type="match status" value="1"/>
</dbReference>